<sequence>MKIIGRDAELKILKQILTSNIPEFLAIYGRRRVGKTFLIRSFFEVEKAIFFNATGSKDGTLSEQIRHFTQEIGRVFYHNVELKEEKNWDLTFEKLTAAFNTVPKNKKIVLFLDEFPWMATQNSRLLQTLEYYWNQHWSRDKRIKLIICGSSASWIIEKIVNNKGGLHNRLTRSIYLEPFNLRDSKRFLNFIGVKFNNDQILQIYMVTGGIPYYLSKIEKGLSATQNIENLAFQPKSFLAQEFDNLFSSLYEDYESYVDIIRLIATRRYGIGQEEILQKLGKNMQGKLGLKRLKDLQDSNFIISFMPQFHKRRGIYYKLIDEYTLFYLDWIEPINTTLLTKGHMKGYWEKQYNSAAWNSWSGYAFESVCYKHLPQISQALNMSPTSVPNTWRYTPKKGSAEQGAQIDLLFDRDDDCITMCEIKYTEKPYAIDKHEAASLNQKIAIFKEKTRTKKQIFLAIISANGIKKSIYSEEMIDGVAVLDDLFK</sequence>
<evidence type="ECO:0000313" key="2">
    <source>
        <dbReference type="EMBL" id="RZI45312.1"/>
    </source>
</evidence>
<dbReference type="Pfam" id="PF01637">
    <property type="entry name" value="ATPase_2"/>
    <property type="match status" value="1"/>
</dbReference>
<dbReference type="OrthoDB" id="9801758at2"/>
<dbReference type="EMBL" id="SCFB01000017">
    <property type="protein sequence ID" value="RZI45312.1"/>
    <property type="molecule type" value="Genomic_DNA"/>
</dbReference>
<comment type="caution">
    <text evidence="2">The sequence shown here is derived from an EMBL/GenBank/DDBJ whole genome shotgun (WGS) entry which is preliminary data.</text>
</comment>
<dbReference type="Gene3D" id="3.40.50.300">
    <property type="entry name" value="P-loop containing nucleotide triphosphate hydrolases"/>
    <property type="match status" value="1"/>
</dbReference>
<reference evidence="2 3" key="1">
    <citation type="submission" date="2018-10" db="EMBL/GenBank/DDBJ databases">
        <title>An updated phylogeny of the Alphaproteobacteria reveals that the parasitic Rickettsiales and Holosporales have independent origins.</title>
        <authorList>
            <person name="Munoz-Gomez S.A."/>
            <person name="Hess S."/>
            <person name="Burger G."/>
            <person name="Lang B.F."/>
            <person name="Susko E."/>
            <person name="Slamovits C.H."/>
            <person name="Roger A.J."/>
        </authorList>
    </citation>
    <scope>NUCLEOTIDE SEQUENCE [LARGE SCALE GENOMIC DNA]</scope>
    <source>
        <strain evidence="2">HOLO01</strain>
    </source>
</reference>
<feature type="domain" description="ATPase" evidence="1">
    <location>
        <begin position="6"/>
        <end position="216"/>
    </location>
</feature>
<dbReference type="PANTHER" id="PTHR34704">
    <property type="entry name" value="ATPASE"/>
    <property type="match status" value="1"/>
</dbReference>
<dbReference type="InterPro" id="IPR027417">
    <property type="entry name" value="P-loop_NTPase"/>
</dbReference>
<dbReference type="Proteomes" id="UP000293550">
    <property type="component" value="Unassembled WGS sequence"/>
</dbReference>
<organism evidence="2 3">
    <name type="scientific">Candidatus Finniella inopinata</name>
    <dbReference type="NCBI Taxonomy" id="1696036"/>
    <lineage>
        <taxon>Bacteria</taxon>
        <taxon>Pseudomonadati</taxon>
        <taxon>Pseudomonadota</taxon>
        <taxon>Alphaproteobacteria</taxon>
        <taxon>Holosporales</taxon>
        <taxon>Candidatus Paracaedibacteraceae</taxon>
        <taxon>Candidatus Finniella</taxon>
    </lineage>
</organism>
<protein>
    <submittedName>
        <fullName evidence="2">AAA family ATPase</fullName>
    </submittedName>
</protein>
<evidence type="ECO:0000313" key="3">
    <source>
        <dbReference type="Proteomes" id="UP000293550"/>
    </source>
</evidence>
<dbReference type="RefSeq" id="WP_130154523.1">
    <property type="nucleotide sequence ID" value="NZ_SCFB01000017.1"/>
</dbReference>
<gene>
    <name evidence="2" type="ORF">EQU50_07575</name>
</gene>
<dbReference type="AlphaFoldDB" id="A0A4Q7DF95"/>
<name>A0A4Q7DF95_9PROT</name>
<keyword evidence="3" id="KW-1185">Reference proteome</keyword>
<dbReference type="GO" id="GO:0005524">
    <property type="term" value="F:ATP binding"/>
    <property type="evidence" value="ECO:0007669"/>
    <property type="project" value="InterPro"/>
</dbReference>
<accession>A0A4Q7DF95</accession>
<proteinExistence type="predicted"/>
<evidence type="ECO:0000259" key="1">
    <source>
        <dbReference type="Pfam" id="PF01637"/>
    </source>
</evidence>
<dbReference type="PANTHER" id="PTHR34704:SF1">
    <property type="entry name" value="ATPASE"/>
    <property type="match status" value="1"/>
</dbReference>
<dbReference type="InterPro" id="IPR011579">
    <property type="entry name" value="ATPase_dom"/>
</dbReference>
<dbReference type="SUPFAM" id="SSF52540">
    <property type="entry name" value="P-loop containing nucleoside triphosphate hydrolases"/>
    <property type="match status" value="1"/>
</dbReference>